<feature type="domain" description="Peptidase C1A papain C-terminal" evidence="2">
    <location>
        <begin position="12"/>
        <end position="234"/>
    </location>
</feature>
<dbReference type="InterPro" id="IPR040528">
    <property type="entry name" value="Lectin-like"/>
</dbReference>
<dbReference type="InterPro" id="IPR038765">
    <property type="entry name" value="Papain-like_cys_pep_sf"/>
</dbReference>
<dbReference type="PROSITE" id="PS00139">
    <property type="entry name" value="THIOL_PROTEASE_CYS"/>
    <property type="match status" value="1"/>
</dbReference>
<protein>
    <submittedName>
        <fullName evidence="3">Peptidase C1</fullName>
    </submittedName>
</protein>
<dbReference type="EMBL" id="DXBC01000040">
    <property type="protein sequence ID" value="HIZ78628.1"/>
    <property type="molecule type" value="Genomic_DNA"/>
</dbReference>
<dbReference type="Gene3D" id="3.90.70.10">
    <property type="entry name" value="Cysteine proteinases"/>
    <property type="match status" value="1"/>
</dbReference>
<evidence type="ECO:0000313" key="3">
    <source>
        <dbReference type="EMBL" id="HIZ78628.1"/>
    </source>
</evidence>
<evidence type="ECO:0000256" key="1">
    <source>
        <dbReference type="ARBA" id="ARBA00008455"/>
    </source>
</evidence>
<gene>
    <name evidence="3" type="ORF">IAA17_02415</name>
</gene>
<dbReference type="SMART" id="SM00645">
    <property type="entry name" value="Pept_C1"/>
    <property type="match status" value="1"/>
</dbReference>
<dbReference type="InterPro" id="IPR013128">
    <property type="entry name" value="Peptidase_C1A"/>
</dbReference>
<dbReference type="CDD" id="cd02619">
    <property type="entry name" value="Peptidase_C1"/>
    <property type="match status" value="1"/>
</dbReference>
<name>A0A9D2GF47_9FIRM</name>
<reference evidence="3" key="2">
    <citation type="submission" date="2021-04" db="EMBL/GenBank/DDBJ databases">
        <authorList>
            <person name="Gilroy R."/>
        </authorList>
    </citation>
    <scope>NUCLEOTIDE SEQUENCE</scope>
    <source>
        <strain evidence="3">ChiBcec1-1093</strain>
    </source>
</reference>
<comment type="similarity">
    <text evidence="1">Belongs to the peptidase C1 family.</text>
</comment>
<accession>A0A9D2GF47</accession>
<dbReference type="InterPro" id="IPR000668">
    <property type="entry name" value="Peptidase_C1A_C"/>
</dbReference>
<organism evidence="3 4">
    <name type="scientific">Candidatus Lachnoclostridium stercorigallinarum</name>
    <dbReference type="NCBI Taxonomy" id="2838634"/>
    <lineage>
        <taxon>Bacteria</taxon>
        <taxon>Bacillati</taxon>
        <taxon>Bacillota</taxon>
        <taxon>Clostridia</taxon>
        <taxon>Lachnospirales</taxon>
        <taxon>Lachnospiraceae</taxon>
    </lineage>
</organism>
<comment type="caution">
    <text evidence="3">The sequence shown here is derived from an EMBL/GenBank/DDBJ whole genome shotgun (WGS) entry which is preliminary data.</text>
</comment>
<reference evidence="3" key="1">
    <citation type="journal article" date="2021" name="PeerJ">
        <title>Extensive microbial diversity within the chicken gut microbiome revealed by metagenomics and culture.</title>
        <authorList>
            <person name="Gilroy R."/>
            <person name="Ravi A."/>
            <person name="Getino M."/>
            <person name="Pursley I."/>
            <person name="Horton D.L."/>
            <person name="Alikhan N.F."/>
            <person name="Baker D."/>
            <person name="Gharbi K."/>
            <person name="Hall N."/>
            <person name="Watson M."/>
            <person name="Adriaenssens E.M."/>
            <person name="Foster-Nyarko E."/>
            <person name="Jarju S."/>
            <person name="Secka A."/>
            <person name="Antonio M."/>
            <person name="Oren A."/>
            <person name="Chaudhuri R.R."/>
            <person name="La Ragione R."/>
            <person name="Hildebrand F."/>
            <person name="Pallen M.J."/>
        </authorList>
    </citation>
    <scope>NUCLEOTIDE SEQUENCE</scope>
    <source>
        <strain evidence="3">ChiBcec1-1093</strain>
    </source>
</reference>
<dbReference type="GO" id="GO:0006508">
    <property type="term" value="P:proteolysis"/>
    <property type="evidence" value="ECO:0007669"/>
    <property type="project" value="InterPro"/>
</dbReference>
<dbReference type="Pfam" id="PF18560">
    <property type="entry name" value="Lectin_like"/>
    <property type="match status" value="1"/>
</dbReference>
<dbReference type="AlphaFoldDB" id="A0A9D2GF47"/>
<dbReference type="InterPro" id="IPR000169">
    <property type="entry name" value="Pept_cys_AS"/>
</dbReference>
<proteinExistence type="inferred from homology"/>
<dbReference type="PANTHER" id="PTHR12411">
    <property type="entry name" value="CYSTEINE PROTEASE FAMILY C1-RELATED"/>
    <property type="match status" value="1"/>
</dbReference>
<evidence type="ECO:0000313" key="4">
    <source>
        <dbReference type="Proteomes" id="UP000824101"/>
    </source>
</evidence>
<dbReference type="GO" id="GO:0008234">
    <property type="term" value="F:cysteine-type peptidase activity"/>
    <property type="evidence" value="ECO:0007669"/>
    <property type="project" value="InterPro"/>
</dbReference>
<dbReference type="Proteomes" id="UP000824101">
    <property type="component" value="Unassembled WGS sequence"/>
</dbReference>
<evidence type="ECO:0000259" key="2">
    <source>
        <dbReference type="SMART" id="SM00645"/>
    </source>
</evidence>
<sequence length="400" mass="44892">MGGAADGKTEPLPARYDYRESGRALEVKNQGSLGTCWAFASLTALELSMPADERMDFSEDHMSLWDRFPQGQKDGGDYIMSMAYLLSWQGPVPEEADTYGDGVRASDAAAVKHIQEIRQYQPKDYEKIKQAIYEYGGVQSSFYSDLQGPYSDSPNYNRETASYYYDGEAGSNHDVVIVGWDDGYPRENFKKQPEGDGAFLCLNSWGEAFGDGGYFYISYYDTNIGTSNIAYTGIEEPDNYDRIYQTDLCGWVGQMGYEQDTAWFANVYTAEGNENLEAVGFYATGPDSEYEVYVLPEFQEMESMKDRKPAVSGAFEDAGYYTVPLKRAVRLRRGQRFAVVVKIKSPGKIHPVAIEYDAGDGKRKVDLSDGEGYLSHNGVRWDRAEEEGCNICLKAYTSKR</sequence>
<dbReference type="SUPFAM" id="SSF54001">
    <property type="entry name" value="Cysteine proteinases"/>
    <property type="match status" value="1"/>
</dbReference>
<dbReference type="Pfam" id="PF00112">
    <property type="entry name" value="Peptidase_C1"/>
    <property type="match status" value="1"/>
</dbReference>